<comment type="caution">
    <text evidence="2">The sequence shown here is derived from an EMBL/GenBank/DDBJ whole genome shotgun (WGS) entry which is preliminary data.</text>
</comment>
<reference evidence="2" key="1">
    <citation type="journal article" date="2023" name="Mol. Phylogenet. Evol.">
        <title>Genome-scale phylogeny and comparative genomics of the fungal order Sordariales.</title>
        <authorList>
            <person name="Hensen N."/>
            <person name="Bonometti L."/>
            <person name="Westerberg I."/>
            <person name="Brannstrom I.O."/>
            <person name="Guillou S."/>
            <person name="Cros-Aarteil S."/>
            <person name="Calhoun S."/>
            <person name="Haridas S."/>
            <person name="Kuo A."/>
            <person name="Mondo S."/>
            <person name="Pangilinan J."/>
            <person name="Riley R."/>
            <person name="LaButti K."/>
            <person name="Andreopoulos B."/>
            <person name="Lipzen A."/>
            <person name="Chen C."/>
            <person name="Yan M."/>
            <person name="Daum C."/>
            <person name="Ng V."/>
            <person name="Clum A."/>
            <person name="Steindorff A."/>
            <person name="Ohm R.A."/>
            <person name="Martin F."/>
            <person name="Silar P."/>
            <person name="Natvig D.O."/>
            <person name="Lalanne C."/>
            <person name="Gautier V."/>
            <person name="Ament-Velasquez S.L."/>
            <person name="Kruys A."/>
            <person name="Hutchinson M.I."/>
            <person name="Powell A.J."/>
            <person name="Barry K."/>
            <person name="Miller A.N."/>
            <person name="Grigoriev I.V."/>
            <person name="Debuchy R."/>
            <person name="Gladieux P."/>
            <person name="Hiltunen Thoren M."/>
            <person name="Johannesson H."/>
        </authorList>
    </citation>
    <scope>NUCLEOTIDE SEQUENCE</scope>
    <source>
        <strain evidence="2">CBS 731.68</strain>
    </source>
</reference>
<dbReference type="Proteomes" id="UP001302602">
    <property type="component" value="Unassembled WGS sequence"/>
</dbReference>
<gene>
    <name evidence="2" type="ORF">N657DRAFT_667004</name>
</gene>
<reference evidence="2" key="2">
    <citation type="submission" date="2023-05" db="EMBL/GenBank/DDBJ databases">
        <authorList>
            <consortium name="Lawrence Berkeley National Laboratory"/>
            <person name="Steindorff A."/>
            <person name="Hensen N."/>
            <person name="Bonometti L."/>
            <person name="Westerberg I."/>
            <person name="Brannstrom I.O."/>
            <person name="Guillou S."/>
            <person name="Cros-Aarteil S."/>
            <person name="Calhoun S."/>
            <person name="Haridas S."/>
            <person name="Kuo A."/>
            <person name="Mondo S."/>
            <person name="Pangilinan J."/>
            <person name="Riley R."/>
            <person name="Labutti K."/>
            <person name="Andreopoulos B."/>
            <person name="Lipzen A."/>
            <person name="Chen C."/>
            <person name="Yanf M."/>
            <person name="Daum C."/>
            <person name="Ng V."/>
            <person name="Clum A."/>
            <person name="Ohm R."/>
            <person name="Martin F."/>
            <person name="Silar P."/>
            <person name="Natvig D."/>
            <person name="Lalanne C."/>
            <person name="Gautier V."/>
            <person name="Ament-Velasquez S.L."/>
            <person name="Kruys A."/>
            <person name="Hutchinson M.I."/>
            <person name="Powell A.J."/>
            <person name="Barry K."/>
            <person name="Miller A.N."/>
            <person name="Grigoriev I.V."/>
            <person name="Debuchy R."/>
            <person name="Gladieux P."/>
            <person name="Thoren M.H."/>
            <person name="Johannesson H."/>
        </authorList>
    </citation>
    <scope>NUCLEOTIDE SEQUENCE</scope>
    <source>
        <strain evidence="2">CBS 731.68</strain>
    </source>
</reference>
<feature type="region of interest" description="Disordered" evidence="1">
    <location>
        <begin position="1"/>
        <end position="22"/>
    </location>
</feature>
<dbReference type="EMBL" id="MU853259">
    <property type="protein sequence ID" value="KAK4118833.1"/>
    <property type="molecule type" value="Genomic_DNA"/>
</dbReference>
<evidence type="ECO:0000313" key="3">
    <source>
        <dbReference type="Proteomes" id="UP001302602"/>
    </source>
</evidence>
<sequence length="130" mass="13651">MCGAPCSPGSRRGSIRGQTAESTQARMNTVYLALLHVRTQPLTFDPACPHWQAPRGIVCSSATSPARDLTGETLRWMATKPPTPGTSPELSTSDSLTECRDSALSDGNLSSLSTNASTADINDFDAAHGS</sequence>
<dbReference type="AlphaFoldDB" id="A0AAN6TQN6"/>
<evidence type="ECO:0000256" key="1">
    <source>
        <dbReference type="SAM" id="MobiDB-lite"/>
    </source>
</evidence>
<feature type="non-terminal residue" evidence="2">
    <location>
        <position position="130"/>
    </location>
</feature>
<name>A0AAN6TQN6_9PEZI</name>
<proteinExistence type="predicted"/>
<organism evidence="2 3">
    <name type="scientific">Parathielavia appendiculata</name>
    <dbReference type="NCBI Taxonomy" id="2587402"/>
    <lineage>
        <taxon>Eukaryota</taxon>
        <taxon>Fungi</taxon>
        <taxon>Dikarya</taxon>
        <taxon>Ascomycota</taxon>
        <taxon>Pezizomycotina</taxon>
        <taxon>Sordariomycetes</taxon>
        <taxon>Sordariomycetidae</taxon>
        <taxon>Sordariales</taxon>
        <taxon>Chaetomiaceae</taxon>
        <taxon>Parathielavia</taxon>
    </lineage>
</organism>
<feature type="compositionally biased region" description="Polar residues" evidence="1">
    <location>
        <begin position="105"/>
        <end position="120"/>
    </location>
</feature>
<keyword evidence="3" id="KW-1185">Reference proteome</keyword>
<accession>A0AAN6TQN6</accession>
<feature type="compositionally biased region" description="Polar residues" evidence="1">
    <location>
        <begin position="86"/>
        <end position="96"/>
    </location>
</feature>
<protein>
    <submittedName>
        <fullName evidence="2">Uncharacterized protein</fullName>
    </submittedName>
</protein>
<evidence type="ECO:0000313" key="2">
    <source>
        <dbReference type="EMBL" id="KAK4118833.1"/>
    </source>
</evidence>
<dbReference type="RefSeq" id="XP_062642606.1">
    <property type="nucleotide sequence ID" value="XM_062795362.1"/>
</dbReference>
<feature type="region of interest" description="Disordered" evidence="1">
    <location>
        <begin position="77"/>
        <end position="130"/>
    </location>
</feature>
<dbReference type="GeneID" id="87832131"/>